<proteinExistence type="predicted"/>
<dbReference type="AlphaFoldDB" id="A0AA88E3G2"/>
<gene>
    <name evidence="1" type="ORF">TIFTF001_035503</name>
</gene>
<comment type="caution">
    <text evidence="1">The sequence shown here is derived from an EMBL/GenBank/DDBJ whole genome shotgun (WGS) entry which is preliminary data.</text>
</comment>
<accession>A0AA88E3G2</accession>
<sequence>MTGIGSRLLPIEKVECCSVLIGTSTLSNTADKEHVMLGYDV</sequence>
<keyword evidence="2" id="KW-1185">Reference proteome</keyword>
<evidence type="ECO:0000313" key="1">
    <source>
        <dbReference type="EMBL" id="GMN66433.1"/>
    </source>
</evidence>
<protein>
    <submittedName>
        <fullName evidence="1">Uncharacterized protein</fullName>
    </submittedName>
</protein>
<reference evidence="1" key="1">
    <citation type="submission" date="2023-07" db="EMBL/GenBank/DDBJ databases">
        <title>draft genome sequence of fig (Ficus carica).</title>
        <authorList>
            <person name="Takahashi T."/>
            <person name="Nishimura K."/>
        </authorList>
    </citation>
    <scope>NUCLEOTIDE SEQUENCE</scope>
</reference>
<evidence type="ECO:0000313" key="2">
    <source>
        <dbReference type="Proteomes" id="UP001187192"/>
    </source>
</evidence>
<dbReference type="Proteomes" id="UP001187192">
    <property type="component" value="Unassembled WGS sequence"/>
</dbReference>
<dbReference type="EMBL" id="BTGU01000324">
    <property type="protein sequence ID" value="GMN66433.1"/>
    <property type="molecule type" value="Genomic_DNA"/>
</dbReference>
<name>A0AA88E3G2_FICCA</name>
<organism evidence="1 2">
    <name type="scientific">Ficus carica</name>
    <name type="common">Common fig</name>
    <dbReference type="NCBI Taxonomy" id="3494"/>
    <lineage>
        <taxon>Eukaryota</taxon>
        <taxon>Viridiplantae</taxon>
        <taxon>Streptophyta</taxon>
        <taxon>Embryophyta</taxon>
        <taxon>Tracheophyta</taxon>
        <taxon>Spermatophyta</taxon>
        <taxon>Magnoliopsida</taxon>
        <taxon>eudicotyledons</taxon>
        <taxon>Gunneridae</taxon>
        <taxon>Pentapetalae</taxon>
        <taxon>rosids</taxon>
        <taxon>fabids</taxon>
        <taxon>Rosales</taxon>
        <taxon>Moraceae</taxon>
        <taxon>Ficeae</taxon>
        <taxon>Ficus</taxon>
    </lineage>
</organism>